<dbReference type="AlphaFoldDB" id="R9P9L4"/>
<reference evidence="3" key="1">
    <citation type="journal article" date="2013" name="Genome Announc.">
        <title>Draft genome sequence of the basidiomycetous yeast-like fungus Pseudozyma hubeiensis SY62, which produces an abundant amount of the biosurfactant mannosylerythritol lipids.</title>
        <authorList>
            <person name="Konishi M."/>
            <person name="Hatada Y."/>
            <person name="Horiuchi J."/>
        </authorList>
    </citation>
    <scope>NUCLEOTIDE SEQUENCE [LARGE SCALE GENOMIC DNA]</scope>
    <source>
        <strain evidence="3">SY62</strain>
    </source>
</reference>
<gene>
    <name evidence="2" type="ORF">PHSY_005627</name>
</gene>
<organism evidence="2 3">
    <name type="scientific">Pseudozyma hubeiensis (strain SY62)</name>
    <name type="common">Yeast</name>
    <dbReference type="NCBI Taxonomy" id="1305764"/>
    <lineage>
        <taxon>Eukaryota</taxon>
        <taxon>Fungi</taxon>
        <taxon>Dikarya</taxon>
        <taxon>Basidiomycota</taxon>
        <taxon>Ustilaginomycotina</taxon>
        <taxon>Ustilaginomycetes</taxon>
        <taxon>Ustilaginales</taxon>
        <taxon>Ustilaginaceae</taxon>
        <taxon>Pseudozyma</taxon>
    </lineage>
</organism>
<dbReference type="EMBL" id="DF238815">
    <property type="protein sequence ID" value="GAC98039.1"/>
    <property type="molecule type" value="Genomic_DNA"/>
</dbReference>
<protein>
    <submittedName>
        <fullName evidence="2">Cyclin-dependent protein kinase inhibitor</fullName>
    </submittedName>
</protein>
<evidence type="ECO:0000313" key="3">
    <source>
        <dbReference type="Proteomes" id="UP000014071"/>
    </source>
</evidence>
<dbReference type="RefSeq" id="XP_012191626.1">
    <property type="nucleotide sequence ID" value="XM_012336236.1"/>
</dbReference>
<feature type="region of interest" description="Disordered" evidence="1">
    <location>
        <begin position="101"/>
        <end position="120"/>
    </location>
</feature>
<evidence type="ECO:0000313" key="2">
    <source>
        <dbReference type="EMBL" id="GAC98039.1"/>
    </source>
</evidence>
<sequence length="120" mass="13071">MSLPADHEQMLDLMRSNCEEGYRCLYSAAAGSQRIDACCARCRIVLEANEGSVVSATEDAVLRSVSGSNTVGALKDARREGDGLRAAMDVMDALKWKVSLNAGPGRNESAEKYSESRRRR</sequence>
<accession>R9P9L4</accession>
<proteinExistence type="predicted"/>
<dbReference type="HOGENOM" id="CLU_2050669_0_0_1"/>
<evidence type="ECO:0000256" key="1">
    <source>
        <dbReference type="SAM" id="MobiDB-lite"/>
    </source>
</evidence>
<dbReference type="Proteomes" id="UP000014071">
    <property type="component" value="Unassembled WGS sequence"/>
</dbReference>
<feature type="compositionally biased region" description="Basic and acidic residues" evidence="1">
    <location>
        <begin position="108"/>
        <end position="120"/>
    </location>
</feature>
<dbReference type="GeneID" id="24110905"/>
<name>R9P9L4_PSEHS</name>
<keyword evidence="3" id="KW-1185">Reference proteome</keyword>